<dbReference type="OrthoDB" id="361486at2759"/>
<name>A0A2A9MFR7_BESBE</name>
<dbReference type="EMBL" id="NWUJ01000003">
    <property type="protein sequence ID" value="PFH36845.1"/>
    <property type="molecule type" value="Genomic_DNA"/>
</dbReference>
<dbReference type="Pfam" id="PF23531">
    <property type="entry name" value="Microp_apicomplexa_17"/>
    <property type="match status" value="1"/>
</dbReference>
<dbReference type="KEGG" id="bbes:BESB_050370"/>
<keyword evidence="2" id="KW-1185">Reference proteome</keyword>
<dbReference type="Proteomes" id="UP000224006">
    <property type="component" value="Chromosome III"/>
</dbReference>
<gene>
    <name evidence="1" type="ORF">BESB_050370</name>
</gene>
<dbReference type="VEuPathDB" id="ToxoDB:BESB_050370"/>
<evidence type="ECO:0000313" key="1">
    <source>
        <dbReference type="EMBL" id="PFH36845.1"/>
    </source>
</evidence>
<protein>
    <submittedName>
        <fullName evidence="1">Uncharacterized protein</fullName>
    </submittedName>
</protein>
<proteinExistence type="predicted"/>
<comment type="caution">
    <text evidence="1">The sequence shown here is derived from an EMBL/GenBank/DDBJ whole genome shotgun (WGS) entry which is preliminary data.</text>
</comment>
<evidence type="ECO:0000313" key="2">
    <source>
        <dbReference type="Proteomes" id="UP000224006"/>
    </source>
</evidence>
<dbReference type="RefSeq" id="XP_029220854.1">
    <property type="nucleotide sequence ID" value="XM_029363488.1"/>
</dbReference>
<accession>A0A2A9MFR7</accession>
<dbReference type="AlphaFoldDB" id="A0A2A9MFR7"/>
<organism evidence="1 2">
    <name type="scientific">Besnoitia besnoiti</name>
    <name type="common">Apicomplexan protozoan</name>
    <dbReference type="NCBI Taxonomy" id="94643"/>
    <lineage>
        <taxon>Eukaryota</taxon>
        <taxon>Sar</taxon>
        <taxon>Alveolata</taxon>
        <taxon>Apicomplexa</taxon>
        <taxon>Conoidasida</taxon>
        <taxon>Coccidia</taxon>
        <taxon>Eucoccidiorida</taxon>
        <taxon>Eimeriorina</taxon>
        <taxon>Sarcocystidae</taxon>
        <taxon>Besnoitia</taxon>
    </lineage>
</organism>
<dbReference type="InterPro" id="IPR056356">
    <property type="entry name" value="Microp_apicomplexa_17"/>
</dbReference>
<sequence>MLFRSNWLSAITYKMRVPYGVKQSDTYRQAKKQTKLASKNARKMKESKGLLLEGKKSSMYMNMMQNTGIAWYRSLQVCKHLEMHWRAPTPPVTARLRERVAQAVAVVKQGR</sequence>
<reference evidence="1 2" key="1">
    <citation type="submission" date="2017-09" db="EMBL/GenBank/DDBJ databases">
        <title>Genome sequencing of Besnoitia besnoiti strain Bb-Ger1.</title>
        <authorList>
            <person name="Schares G."/>
            <person name="Venepally P."/>
            <person name="Lorenzi H.A."/>
        </authorList>
    </citation>
    <scope>NUCLEOTIDE SEQUENCE [LARGE SCALE GENOMIC DNA]</scope>
    <source>
        <strain evidence="1 2">Bb-Ger1</strain>
    </source>
</reference>
<dbReference type="GeneID" id="40309967"/>